<dbReference type="Pfam" id="PF00121">
    <property type="entry name" value="TIM"/>
    <property type="match status" value="1"/>
</dbReference>
<keyword evidence="2" id="KW-0312">Gluconeogenesis</keyword>
<keyword evidence="2" id="KW-0963">Cytoplasm</keyword>
<dbReference type="EMBL" id="BLAF01000046">
    <property type="protein sequence ID" value="GES23906.1"/>
    <property type="molecule type" value="Genomic_DNA"/>
</dbReference>
<dbReference type="SUPFAM" id="SSF51351">
    <property type="entry name" value="Triosephosphate isomerase (TIM)"/>
    <property type="match status" value="1"/>
</dbReference>
<dbReference type="GO" id="GO:0006094">
    <property type="term" value="P:gluconeogenesis"/>
    <property type="evidence" value="ECO:0007669"/>
    <property type="project" value="UniProtKB-UniPathway"/>
</dbReference>
<sequence length="242" mass="25930">MVAISLKMYLDRPETLAWIRRVVQLSDHDRFGSLRVLIFPSLTEVPAALALTRRSRVEVGAQNAAAALSGAFTGEVSARSLAQLGCRSVELGHAERRTLFGETDSIIAAKARLAAEVGLTPLLCVGETTKMTPAGAAKICSLQLDTVLKVVPETAPLIVAYEPAWAIGTQSPAPADYVDGVLRHLRARLDDRNNDAPLLYGGSAGIGTMTGLRAADGLFLGRFAHDTRQLERIMDEVRELAA</sequence>
<comment type="catalytic activity">
    <reaction evidence="2">
        <text>D-glyceraldehyde 3-phosphate = dihydroxyacetone phosphate</text>
        <dbReference type="Rhea" id="RHEA:18585"/>
        <dbReference type="ChEBI" id="CHEBI:57642"/>
        <dbReference type="ChEBI" id="CHEBI:59776"/>
        <dbReference type="EC" id="5.3.1.1"/>
    </reaction>
</comment>
<evidence type="ECO:0000313" key="4">
    <source>
        <dbReference type="Proteomes" id="UP000377595"/>
    </source>
</evidence>
<comment type="caution">
    <text evidence="3">The sequence shown here is derived from an EMBL/GenBank/DDBJ whole genome shotgun (WGS) entry which is preliminary data.</text>
</comment>
<keyword evidence="4" id="KW-1185">Reference proteome</keyword>
<dbReference type="AlphaFoldDB" id="A0A5M3XSU6"/>
<dbReference type="UniPathway" id="UPA00109">
    <property type="reaction ID" value="UER00189"/>
</dbReference>
<evidence type="ECO:0000256" key="2">
    <source>
        <dbReference type="RuleBase" id="RU363013"/>
    </source>
</evidence>
<evidence type="ECO:0000256" key="1">
    <source>
        <dbReference type="ARBA" id="ARBA00023235"/>
    </source>
</evidence>
<dbReference type="PROSITE" id="PS51440">
    <property type="entry name" value="TIM_2"/>
    <property type="match status" value="1"/>
</dbReference>
<proteinExistence type="inferred from homology"/>
<dbReference type="GO" id="GO:0005829">
    <property type="term" value="C:cytosol"/>
    <property type="evidence" value="ECO:0007669"/>
    <property type="project" value="TreeGrafter"/>
</dbReference>
<dbReference type="EC" id="5.3.1.1" evidence="2"/>
<comment type="subunit">
    <text evidence="2">Homodimer.</text>
</comment>
<dbReference type="Proteomes" id="UP000377595">
    <property type="component" value="Unassembled WGS sequence"/>
</dbReference>
<comment type="pathway">
    <text evidence="2">Carbohydrate degradation; glycolysis; D-glyceraldehyde 3-phosphate from glycerone phosphate: step 1/1.</text>
</comment>
<name>A0A5M3XSU6_9ACTN</name>
<dbReference type="CDD" id="cd00311">
    <property type="entry name" value="TIM"/>
    <property type="match status" value="1"/>
</dbReference>
<dbReference type="GO" id="GO:0046166">
    <property type="term" value="P:glyceraldehyde-3-phosphate biosynthetic process"/>
    <property type="evidence" value="ECO:0007669"/>
    <property type="project" value="TreeGrafter"/>
</dbReference>
<dbReference type="InterPro" id="IPR013785">
    <property type="entry name" value="Aldolase_TIM"/>
</dbReference>
<dbReference type="GO" id="GO:0019563">
    <property type="term" value="P:glycerol catabolic process"/>
    <property type="evidence" value="ECO:0007669"/>
    <property type="project" value="TreeGrafter"/>
</dbReference>
<protein>
    <recommendedName>
        <fullName evidence="2">Triosephosphate isomerase</fullName>
        <ecNumber evidence="2">5.3.1.1</ecNumber>
    </recommendedName>
</protein>
<evidence type="ECO:0000313" key="3">
    <source>
        <dbReference type="EMBL" id="GES23906.1"/>
    </source>
</evidence>
<accession>A0A5M3XSU6</accession>
<dbReference type="GO" id="GO:0004807">
    <property type="term" value="F:triose-phosphate isomerase activity"/>
    <property type="evidence" value="ECO:0007669"/>
    <property type="project" value="UniProtKB-EC"/>
</dbReference>
<gene>
    <name evidence="3" type="ORF">Aple_068050</name>
</gene>
<dbReference type="UniPathway" id="UPA00138"/>
<keyword evidence="2" id="KW-0324">Glycolysis</keyword>
<dbReference type="PANTHER" id="PTHR21139">
    <property type="entry name" value="TRIOSEPHOSPHATE ISOMERASE"/>
    <property type="match status" value="1"/>
</dbReference>
<dbReference type="Gene3D" id="3.20.20.70">
    <property type="entry name" value="Aldolase class I"/>
    <property type="match status" value="1"/>
</dbReference>
<dbReference type="PANTHER" id="PTHR21139:SF2">
    <property type="entry name" value="TRIOSEPHOSPHATE ISOMERASE"/>
    <property type="match status" value="1"/>
</dbReference>
<dbReference type="InterPro" id="IPR035990">
    <property type="entry name" value="TIM_sf"/>
</dbReference>
<organism evidence="3 4">
    <name type="scientific">Acrocarpospora pleiomorpha</name>
    <dbReference type="NCBI Taxonomy" id="90975"/>
    <lineage>
        <taxon>Bacteria</taxon>
        <taxon>Bacillati</taxon>
        <taxon>Actinomycetota</taxon>
        <taxon>Actinomycetes</taxon>
        <taxon>Streptosporangiales</taxon>
        <taxon>Streptosporangiaceae</taxon>
        <taxon>Acrocarpospora</taxon>
    </lineage>
</organism>
<dbReference type="InterPro" id="IPR000652">
    <property type="entry name" value="Triosephosphate_isomerase"/>
</dbReference>
<dbReference type="GO" id="GO:0006096">
    <property type="term" value="P:glycolytic process"/>
    <property type="evidence" value="ECO:0007669"/>
    <property type="project" value="UniProtKB-UniPathway"/>
</dbReference>
<comment type="subcellular location">
    <subcellularLocation>
        <location evidence="2">Cytoplasm</location>
    </subcellularLocation>
</comment>
<reference evidence="3 4" key="1">
    <citation type="submission" date="2019-10" db="EMBL/GenBank/DDBJ databases">
        <title>Whole genome shotgun sequence of Acrocarpospora pleiomorpha NBRC 16267.</title>
        <authorList>
            <person name="Ichikawa N."/>
            <person name="Kimura A."/>
            <person name="Kitahashi Y."/>
            <person name="Komaki H."/>
            <person name="Oguchi A."/>
        </authorList>
    </citation>
    <scope>NUCLEOTIDE SEQUENCE [LARGE SCALE GENOMIC DNA]</scope>
    <source>
        <strain evidence="3 4">NBRC 16267</strain>
    </source>
</reference>
<comment type="similarity">
    <text evidence="2">Belongs to the triosephosphate isomerase family.</text>
</comment>
<comment type="pathway">
    <text evidence="2">Carbohydrate biosynthesis; gluconeogenesis.</text>
</comment>
<keyword evidence="1 2" id="KW-0413">Isomerase</keyword>